<reference evidence="2 3" key="3">
    <citation type="submission" date="2019-11" db="EMBL/GenBank/DDBJ databases">
        <title>A de novo genome assembly of a pear dwarfing rootstock.</title>
        <authorList>
            <person name="Wang F."/>
            <person name="Wang J."/>
            <person name="Li S."/>
            <person name="Zhang Y."/>
            <person name="Fang M."/>
            <person name="Ma L."/>
            <person name="Zhao Y."/>
            <person name="Jiang S."/>
        </authorList>
    </citation>
    <scope>NUCLEOTIDE SEQUENCE [LARGE SCALE GENOMIC DNA]</scope>
    <source>
        <strain evidence="2">S2</strain>
        <tissue evidence="2">Leaf</tissue>
    </source>
</reference>
<keyword evidence="3" id="KW-1185">Reference proteome</keyword>
<dbReference type="Proteomes" id="UP000327157">
    <property type="component" value="Chromosome 12"/>
</dbReference>
<reference evidence="3" key="2">
    <citation type="submission" date="2019-10" db="EMBL/GenBank/DDBJ databases">
        <title>A de novo genome assembly of a pear dwarfing rootstock.</title>
        <authorList>
            <person name="Wang F."/>
            <person name="Wang J."/>
            <person name="Li S."/>
            <person name="Zhang Y."/>
            <person name="Fang M."/>
            <person name="Ma L."/>
            <person name="Zhao Y."/>
            <person name="Jiang S."/>
        </authorList>
    </citation>
    <scope>NUCLEOTIDE SEQUENCE [LARGE SCALE GENOMIC DNA]</scope>
</reference>
<accession>A0A5N5HT48</accession>
<feature type="region of interest" description="Disordered" evidence="1">
    <location>
        <begin position="290"/>
        <end position="315"/>
    </location>
</feature>
<dbReference type="AlphaFoldDB" id="A0A5N5HT48"/>
<feature type="compositionally biased region" description="Low complexity" evidence="1">
    <location>
        <begin position="298"/>
        <end position="312"/>
    </location>
</feature>
<evidence type="ECO:0000313" key="2">
    <source>
        <dbReference type="EMBL" id="KAB2630027.1"/>
    </source>
</evidence>
<dbReference type="GO" id="GO:0043622">
    <property type="term" value="P:cortical microtubule organization"/>
    <property type="evidence" value="ECO:0007669"/>
    <property type="project" value="TreeGrafter"/>
</dbReference>
<organism evidence="2 3">
    <name type="scientific">Pyrus ussuriensis x Pyrus communis</name>
    <dbReference type="NCBI Taxonomy" id="2448454"/>
    <lineage>
        <taxon>Eukaryota</taxon>
        <taxon>Viridiplantae</taxon>
        <taxon>Streptophyta</taxon>
        <taxon>Embryophyta</taxon>
        <taxon>Tracheophyta</taxon>
        <taxon>Spermatophyta</taxon>
        <taxon>Magnoliopsida</taxon>
        <taxon>eudicotyledons</taxon>
        <taxon>Gunneridae</taxon>
        <taxon>Pentapetalae</taxon>
        <taxon>rosids</taxon>
        <taxon>fabids</taxon>
        <taxon>Rosales</taxon>
        <taxon>Rosaceae</taxon>
        <taxon>Amygdaloideae</taxon>
        <taxon>Maleae</taxon>
        <taxon>Pyrus</taxon>
    </lineage>
</organism>
<feature type="region of interest" description="Disordered" evidence="1">
    <location>
        <begin position="1"/>
        <end position="34"/>
    </location>
</feature>
<protein>
    <submittedName>
        <fullName evidence="2">Uncharacterized protein</fullName>
    </submittedName>
</protein>
<name>A0A5N5HT48_9ROSA</name>
<proteinExistence type="predicted"/>
<gene>
    <name evidence="2" type="ORF">D8674_007546</name>
</gene>
<feature type="compositionally biased region" description="Polar residues" evidence="1">
    <location>
        <begin position="163"/>
        <end position="192"/>
    </location>
</feature>
<reference evidence="2 3" key="1">
    <citation type="submission" date="2019-09" db="EMBL/GenBank/DDBJ databases">
        <authorList>
            <person name="Ou C."/>
        </authorList>
    </citation>
    <scope>NUCLEOTIDE SEQUENCE [LARGE SCALE GENOMIC DNA]</scope>
    <source>
        <strain evidence="2">S2</strain>
        <tissue evidence="2">Leaf</tissue>
    </source>
</reference>
<dbReference type="EMBL" id="SMOL01000143">
    <property type="protein sequence ID" value="KAB2630027.1"/>
    <property type="molecule type" value="Genomic_DNA"/>
</dbReference>
<dbReference type="OrthoDB" id="1929779at2759"/>
<evidence type="ECO:0000313" key="3">
    <source>
        <dbReference type="Proteomes" id="UP000327157"/>
    </source>
</evidence>
<dbReference type="PANTHER" id="PTHR31949:SF6">
    <property type="entry name" value="DUF4005 DOMAIN-CONTAINING PROTEIN"/>
    <property type="match status" value="1"/>
</dbReference>
<dbReference type="GO" id="GO:0055028">
    <property type="term" value="C:cortical microtubule"/>
    <property type="evidence" value="ECO:0007669"/>
    <property type="project" value="TreeGrafter"/>
</dbReference>
<comment type="caution">
    <text evidence="2">The sequence shown here is derived from an EMBL/GenBank/DDBJ whole genome shotgun (WGS) entry which is preliminary data.</text>
</comment>
<feature type="region of interest" description="Disordered" evidence="1">
    <location>
        <begin position="131"/>
        <end position="192"/>
    </location>
</feature>
<sequence length="471" mass="52371">MNSNSKPNEASLRGGTRRRVPGMPLINGGRKDDRDHDQDLILFQELQKREKECNIVSLLQPVSDEPFMTWYLVFKKKKKKKGSEIYAENDKNDYDWLKTPHATPLFPSLEMDTNGPELVVQREIPIFQPLSRFAGSNSNTEAVEPRNGRPKSPNPKPKITVRRSVTPSQRRSICSSTGTIVSSKAQTKNRTTPVAVDPRLNQKPAKNVNIIRSSASVDTRAKRSANNNVVGEASAPINFLSSSGMAMGLGGVLKMEYSKTKPTTSTTTTTCVSAASPDHLIVAGFSNEKPASVRTEQRSTSATRGGRGRTSTMPTHLIPTKAAAPETASKPIRRQSCSPSVCRGRKVLERTMQVQEITTTTIAIHGSLNSTPSLKGRIQTGNNGTQVLGSRIVQRVMNARKAVTHHEEINDHKKPSARFLINESMVFEECTVLMLAKTTYNGQWTSNSQTCMHMRRTYICWKFYYYIKFIN</sequence>
<dbReference type="PANTHER" id="PTHR31949">
    <property type="entry name" value="GASTRIC MUCIN-LIKE PROTEIN"/>
    <property type="match status" value="1"/>
</dbReference>
<evidence type="ECO:0000256" key="1">
    <source>
        <dbReference type="SAM" id="MobiDB-lite"/>
    </source>
</evidence>